<dbReference type="GO" id="GO:0005886">
    <property type="term" value="C:plasma membrane"/>
    <property type="evidence" value="ECO:0007669"/>
    <property type="project" value="TreeGrafter"/>
</dbReference>
<dbReference type="EMBL" id="QHKS01000007">
    <property type="protein sequence ID" value="RDK02374.1"/>
    <property type="molecule type" value="Genomic_DNA"/>
</dbReference>
<evidence type="ECO:0000313" key="9">
    <source>
        <dbReference type="Proteomes" id="UP000254875"/>
    </source>
</evidence>
<dbReference type="PANTHER" id="PTHR38459">
    <property type="entry name" value="PROPHAGE BACTOPRENOL-LINKED GLUCOSE TRANSLOCASE HOMOLOG"/>
    <property type="match status" value="1"/>
</dbReference>
<feature type="transmembrane region" description="Helical" evidence="6">
    <location>
        <begin position="98"/>
        <end position="117"/>
    </location>
</feature>
<evidence type="ECO:0000256" key="5">
    <source>
        <dbReference type="ARBA" id="ARBA00023136"/>
    </source>
</evidence>
<evidence type="ECO:0000313" key="8">
    <source>
        <dbReference type="EMBL" id="RDK02374.1"/>
    </source>
</evidence>
<evidence type="ECO:0000256" key="4">
    <source>
        <dbReference type="ARBA" id="ARBA00022989"/>
    </source>
</evidence>
<name>A0A370N9T9_9BURK</name>
<dbReference type="PANTHER" id="PTHR38459:SF1">
    <property type="entry name" value="PROPHAGE BACTOPRENOL-LINKED GLUCOSE TRANSLOCASE HOMOLOG"/>
    <property type="match status" value="1"/>
</dbReference>
<evidence type="ECO:0000256" key="6">
    <source>
        <dbReference type="SAM" id="Phobius"/>
    </source>
</evidence>
<dbReference type="GO" id="GO:0000271">
    <property type="term" value="P:polysaccharide biosynthetic process"/>
    <property type="evidence" value="ECO:0007669"/>
    <property type="project" value="InterPro"/>
</dbReference>
<sequence>MTAHPELIRLVRFGVCGLLATALHIIVAVVLISHAGASPTLANTVAFASATCWSYLVNTLWSFSSSLRLRNVWRFIVVSLGGMALAGLVSYLMQVAGAGPWIGIAIVVCAVTPLTFVTHRRWTYR</sequence>
<keyword evidence="4 6" id="KW-1133">Transmembrane helix</keyword>
<evidence type="ECO:0000256" key="2">
    <source>
        <dbReference type="ARBA" id="ARBA00009399"/>
    </source>
</evidence>
<reference evidence="9" key="1">
    <citation type="submission" date="2018-05" db="EMBL/GenBank/DDBJ databases">
        <authorList>
            <person name="Feng T."/>
        </authorList>
    </citation>
    <scope>NUCLEOTIDE SEQUENCE [LARGE SCALE GENOMIC DNA]</scope>
    <source>
        <strain evidence="9">S27</strain>
    </source>
</reference>
<organism evidence="8 9">
    <name type="scientific">Paraburkholderia lacunae</name>
    <dbReference type="NCBI Taxonomy" id="2211104"/>
    <lineage>
        <taxon>Bacteria</taxon>
        <taxon>Pseudomonadati</taxon>
        <taxon>Pseudomonadota</taxon>
        <taxon>Betaproteobacteria</taxon>
        <taxon>Burkholderiales</taxon>
        <taxon>Burkholderiaceae</taxon>
        <taxon>Paraburkholderia</taxon>
    </lineage>
</organism>
<feature type="domain" description="GtrA/DPMS transmembrane" evidence="7">
    <location>
        <begin position="12"/>
        <end position="123"/>
    </location>
</feature>
<dbReference type="Proteomes" id="UP000254875">
    <property type="component" value="Unassembled WGS sequence"/>
</dbReference>
<dbReference type="AlphaFoldDB" id="A0A370N9T9"/>
<protein>
    <submittedName>
        <fullName evidence="8">Sugar translocase</fullName>
    </submittedName>
</protein>
<accession>A0A370N9T9</accession>
<feature type="transmembrane region" description="Helical" evidence="6">
    <location>
        <begin position="41"/>
        <end position="61"/>
    </location>
</feature>
<evidence type="ECO:0000256" key="3">
    <source>
        <dbReference type="ARBA" id="ARBA00022692"/>
    </source>
</evidence>
<comment type="similarity">
    <text evidence="2">Belongs to the GtrA family.</text>
</comment>
<dbReference type="Pfam" id="PF04138">
    <property type="entry name" value="GtrA_DPMS_TM"/>
    <property type="match status" value="1"/>
</dbReference>
<keyword evidence="3 6" id="KW-0812">Transmembrane</keyword>
<dbReference type="InterPro" id="IPR007267">
    <property type="entry name" value="GtrA_DPMS_TM"/>
</dbReference>
<evidence type="ECO:0000256" key="1">
    <source>
        <dbReference type="ARBA" id="ARBA00004141"/>
    </source>
</evidence>
<feature type="transmembrane region" description="Helical" evidence="6">
    <location>
        <begin position="12"/>
        <end position="35"/>
    </location>
</feature>
<comment type="caution">
    <text evidence="8">The sequence shown here is derived from an EMBL/GenBank/DDBJ whole genome shotgun (WGS) entry which is preliminary data.</text>
</comment>
<keyword evidence="9" id="KW-1185">Reference proteome</keyword>
<evidence type="ECO:0000259" key="7">
    <source>
        <dbReference type="Pfam" id="PF04138"/>
    </source>
</evidence>
<keyword evidence="5 6" id="KW-0472">Membrane</keyword>
<proteinExistence type="inferred from homology"/>
<dbReference type="InterPro" id="IPR051401">
    <property type="entry name" value="GtrA_CellWall_Glycosyl"/>
</dbReference>
<feature type="transmembrane region" description="Helical" evidence="6">
    <location>
        <begin position="73"/>
        <end position="92"/>
    </location>
</feature>
<gene>
    <name evidence="8" type="ORF">DLM46_12305</name>
</gene>
<dbReference type="RefSeq" id="WP_115101052.1">
    <property type="nucleotide sequence ID" value="NZ_QHKS01000007.1"/>
</dbReference>
<dbReference type="OrthoDB" id="7011564at2"/>
<comment type="subcellular location">
    <subcellularLocation>
        <location evidence="1">Membrane</location>
        <topology evidence="1">Multi-pass membrane protein</topology>
    </subcellularLocation>
</comment>